<proteinExistence type="inferred from homology"/>
<dbReference type="Pfam" id="PF07690">
    <property type="entry name" value="MFS_1"/>
    <property type="match status" value="1"/>
</dbReference>
<accession>A0A074W6I7</accession>
<feature type="transmembrane region" description="Helical" evidence="4">
    <location>
        <begin position="156"/>
        <end position="175"/>
    </location>
</feature>
<dbReference type="AlphaFoldDB" id="A0A074W6I7"/>
<feature type="transmembrane region" description="Helical" evidence="4">
    <location>
        <begin position="245"/>
        <end position="267"/>
    </location>
</feature>
<dbReference type="PANTHER" id="PTHR11360">
    <property type="entry name" value="MONOCARBOXYLATE TRANSPORTER"/>
    <property type="match status" value="1"/>
</dbReference>
<evidence type="ECO:0000313" key="7">
    <source>
        <dbReference type="Proteomes" id="UP000030672"/>
    </source>
</evidence>
<dbReference type="PANTHER" id="PTHR11360:SF240">
    <property type="entry name" value="MONOCARBOXYLATE TRANSPORTER (EUROFUNG)-RELATED"/>
    <property type="match status" value="1"/>
</dbReference>
<dbReference type="GO" id="GO:0016020">
    <property type="term" value="C:membrane"/>
    <property type="evidence" value="ECO:0007669"/>
    <property type="project" value="UniProtKB-SubCell"/>
</dbReference>
<protein>
    <submittedName>
        <fullName evidence="6">MFS general substrate transporter</fullName>
    </submittedName>
</protein>
<feature type="transmembrane region" description="Helical" evidence="4">
    <location>
        <begin position="127"/>
        <end position="149"/>
    </location>
</feature>
<evidence type="ECO:0000256" key="2">
    <source>
        <dbReference type="ARBA" id="ARBA00006727"/>
    </source>
</evidence>
<feature type="transmembrane region" description="Helical" evidence="4">
    <location>
        <begin position="288"/>
        <end position="311"/>
    </location>
</feature>
<dbReference type="InterPro" id="IPR050327">
    <property type="entry name" value="Proton-linked_MCT"/>
</dbReference>
<dbReference type="Gene3D" id="1.20.1250.20">
    <property type="entry name" value="MFS general substrate transporter like domains"/>
    <property type="match status" value="1"/>
</dbReference>
<reference evidence="6 7" key="1">
    <citation type="journal article" date="2014" name="BMC Genomics">
        <title>Genome sequencing of four Aureobasidium pullulans varieties: biotechnological potential, stress tolerance, and description of new species.</title>
        <authorList>
            <person name="Gostin Ar C."/>
            <person name="Ohm R.A."/>
            <person name="Kogej T."/>
            <person name="Sonjak S."/>
            <person name="Turk M."/>
            <person name="Zajc J."/>
            <person name="Zalar P."/>
            <person name="Grube M."/>
            <person name="Sun H."/>
            <person name="Han J."/>
            <person name="Sharma A."/>
            <person name="Chiniquy J."/>
            <person name="Ngan C.Y."/>
            <person name="Lipzen A."/>
            <person name="Barry K."/>
            <person name="Grigoriev I.V."/>
            <person name="Gunde-Cimerman N."/>
        </authorList>
    </citation>
    <scope>NUCLEOTIDE SEQUENCE [LARGE SCALE GENOMIC DNA]</scope>
    <source>
        <strain evidence="6 7">CBS 110374</strain>
    </source>
</reference>
<dbReference type="CDD" id="cd17352">
    <property type="entry name" value="MFS_MCT_SLC16"/>
    <property type="match status" value="1"/>
</dbReference>
<evidence type="ECO:0000256" key="3">
    <source>
        <dbReference type="SAM" id="MobiDB-lite"/>
    </source>
</evidence>
<keyword evidence="4" id="KW-0812">Transmembrane</keyword>
<organism evidence="6 7">
    <name type="scientific">Aureobasidium melanogenum (strain CBS 110374)</name>
    <name type="common">Aureobasidium pullulans var. melanogenum</name>
    <dbReference type="NCBI Taxonomy" id="1043003"/>
    <lineage>
        <taxon>Eukaryota</taxon>
        <taxon>Fungi</taxon>
        <taxon>Dikarya</taxon>
        <taxon>Ascomycota</taxon>
        <taxon>Pezizomycotina</taxon>
        <taxon>Dothideomycetes</taxon>
        <taxon>Dothideomycetidae</taxon>
        <taxon>Dothideales</taxon>
        <taxon>Saccotheciaceae</taxon>
        <taxon>Aureobasidium</taxon>
    </lineage>
</organism>
<feature type="transmembrane region" description="Helical" evidence="4">
    <location>
        <begin position="181"/>
        <end position="204"/>
    </location>
</feature>
<feature type="transmembrane region" description="Helical" evidence="4">
    <location>
        <begin position="352"/>
        <end position="372"/>
    </location>
</feature>
<feature type="transmembrane region" description="Helical" evidence="4">
    <location>
        <begin position="445"/>
        <end position="466"/>
    </location>
</feature>
<comment type="subcellular location">
    <subcellularLocation>
        <location evidence="1">Membrane</location>
        <topology evidence="1">Multi-pass membrane protein</topology>
    </subcellularLocation>
</comment>
<dbReference type="PROSITE" id="PS50850">
    <property type="entry name" value="MFS"/>
    <property type="match status" value="1"/>
</dbReference>
<gene>
    <name evidence="6" type="ORF">M437DRAFT_60127</name>
</gene>
<dbReference type="SUPFAM" id="SSF103473">
    <property type="entry name" value="MFS general substrate transporter"/>
    <property type="match status" value="1"/>
</dbReference>
<dbReference type="GeneID" id="63917072"/>
<dbReference type="HOGENOM" id="CLU_001265_1_0_1"/>
<evidence type="ECO:0000256" key="4">
    <source>
        <dbReference type="SAM" id="Phobius"/>
    </source>
</evidence>
<comment type="similarity">
    <text evidence="2">Belongs to the major facilitator superfamily. Monocarboxylate porter (TC 2.A.1.13) family.</text>
</comment>
<evidence type="ECO:0000259" key="5">
    <source>
        <dbReference type="PROSITE" id="PS50850"/>
    </source>
</evidence>
<feature type="transmembrane region" description="Helical" evidence="4">
    <location>
        <begin position="378"/>
        <end position="398"/>
    </location>
</feature>
<dbReference type="InterPro" id="IPR011701">
    <property type="entry name" value="MFS"/>
</dbReference>
<evidence type="ECO:0000313" key="6">
    <source>
        <dbReference type="EMBL" id="KEQ58141.1"/>
    </source>
</evidence>
<sequence length="479" mass="51110">MTNNKSDSTTKEKDTNSTEDKSIREPISQELDNSPQHEPTFEKAIPYDNTVLGEQPSSNNDTVFGEQDLSSDDNDLEKYPEGGLQAWLVVLGSWCAMTAGMGLLNTLGTLHAWISTHQLSSYSSSSVGWIFSTFPFFLYFAGVQIGPLFDVYGPRVLVMTGSIGLVVALMTLSVSTEYYQIILSFGVLGGLSTCCLFTTAVSAIGHWFHARRGFAMGIACTAGGTGGLAFSLIILFLAPKIGFGWAIRIIGFISAALCAVACLFLRSRLPPNKTKGAKIDILALKDPPYAATTVAIFLVEFAVFIPYTFLVDQALDAGMKQKLAYALIPILNAAAIPGRLLPGYIADRYGRLNTMTVTAVICCLLTFLLWLIGSSSHAAIIAYTVLFGFWSGAAISLTPVCIQQVCKTEDIGKRTGTTFTISSFGTLIGIPIAGAILGTGPRQDYNGLIILAGASYVAASAAFVVARGLTGGWGMRVII</sequence>
<dbReference type="RefSeq" id="XP_040875164.1">
    <property type="nucleotide sequence ID" value="XM_041023699.1"/>
</dbReference>
<feature type="compositionally biased region" description="Basic and acidic residues" evidence="3">
    <location>
        <begin position="8"/>
        <end position="24"/>
    </location>
</feature>
<dbReference type="InterPro" id="IPR020846">
    <property type="entry name" value="MFS_dom"/>
</dbReference>
<keyword evidence="4" id="KW-1133">Transmembrane helix</keyword>
<feature type="region of interest" description="Disordered" evidence="3">
    <location>
        <begin position="1"/>
        <end position="76"/>
    </location>
</feature>
<dbReference type="Proteomes" id="UP000030672">
    <property type="component" value="Unassembled WGS sequence"/>
</dbReference>
<feature type="domain" description="Major facilitator superfamily (MFS) profile" evidence="5">
    <location>
        <begin position="86"/>
        <end position="470"/>
    </location>
</feature>
<keyword evidence="4" id="KW-0472">Membrane</keyword>
<feature type="transmembrane region" description="Helical" evidence="4">
    <location>
        <begin position="419"/>
        <end position="439"/>
    </location>
</feature>
<feature type="transmembrane region" description="Helical" evidence="4">
    <location>
        <begin position="216"/>
        <end position="239"/>
    </location>
</feature>
<keyword evidence="7" id="KW-1185">Reference proteome</keyword>
<feature type="transmembrane region" description="Helical" evidence="4">
    <location>
        <begin position="323"/>
        <end position="340"/>
    </location>
</feature>
<name>A0A074W6I7_AURM1</name>
<feature type="transmembrane region" description="Helical" evidence="4">
    <location>
        <begin position="86"/>
        <end position="107"/>
    </location>
</feature>
<evidence type="ECO:0000256" key="1">
    <source>
        <dbReference type="ARBA" id="ARBA00004141"/>
    </source>
</evidence>
<dbReference type="InterPro" id="IPR036259">
    <property type="entry name" value="MFS_trans_sf"/>
</dbReference>
<dbReference type="GO" id="GO:0022857">
    <property type="term" value="F:transmembrane transporter activity"/>
    <property type="evidence" value="ECO:0007669"/>
    <property type="project" value="InterPro"/>
</dbReference>
<dbReference type="EMBL" id="KL584859">
    <property type="protein sequence ID" value="KEQ58141.1"/>
    <property type="molecule type" value="Genomic_DNA"/>
</dbReference>